<protein>
    <recommendedName>
        <fullName evidence="4">Sugar transporter</fullName>
    </recommendedName>
</protein>
<accession>A0ABY5RRE0</accession>
<proteinExistence type="predicted"/>
<feature type="signal peptide" evidence="1">
    <location>
        <begin position="1"/>
        <end position="21"/>
    </location>
</feature>
<dbReference type="PROSITE" id="PS51257">
    <property type="entry name" value="PROKAR_LIPOPROTEIN"/>
    <property type="match status" value="1"/>
</dbReference>
<evidence type="ECO:0000313" key="2">
    <source>
        <dbReference type="EMBL" id="UVF19603.1"/>
    </source>
</evidence>
<evidence type="ECO:0000256" key="1">
    <source>
        <dbReference type="SAM" id="SignalP"/>
    </source>
</evidence>
<name>A0ABY5RRE0_9HYPH</name>
<dbReference type="EMBL" id="CP102845">
    <property type="protein sequence ID" value="UVF19603.1"/>
    <property type="molecule type" value="Genomic_DNA"/>
</dbReference>
<evidence type="ECO:0008006" key="4">
    <source>
        <dbReference type="Google" id="ProtNLM"/>
    </source>
</evidence>
<sequence length="59" mass="6242">MLVRLPLFLILSVLVAGCVSASSGGQPPNYVEAELTDNPIRRGSMVAMPDLPGYIGEPE</sequence>
<keyword evidence="1" id="KW-0732">Signal</keyword>
<evidence type="ECO:0000313" key="3">
    <source>
        <dbReference type="Proteomes" id="UP001017257"/>
    </source>
</evidence>
<dbReference type="RefSeq" id="WP_173945354.1">
    <property type="nucleotide sequence ID" value="NZ_CP102845.1"/>
</dbReference>
<feature type="chain" id="PRO_5045150296" description="Sugar transporter" evidence="1">
    <location>
        <begin position="22"/>
        <end position="59"/>
    </location>
</feature>
<keyword evidence="3" id="KW-1185">Reference proteome</keyword>
<dbReference type="Proteomes" id="UP001017257">
    <property type="component" value="Chromosome"/>
</dbReference>
<organism evidence="2 3">
    <name type="scientific">Microvirga terrae</name>
    <dbReference type="NCBI Taxonomy" id="2740529"/>
    <lineage>
        <taxon>Bacteria</taxon>
        <taxon>Pseudomonadati</taxon>
        <taxon>Pseudomonadota</taxon>
        <taxon>Alphaproteobacteria</taxon>
        <taxon>Hyphomicrobiales</taxon>
        <taxon>Methylobacteriaceae</taxon>
        <taxon>Microvirga</taxon>
    </lineage>
</organism>
<reference evidence="2" key="1">
    <citation type="submission" date="2022-08" db="EMBL/GenBank/DDBJ databases">
        <title>Microvirga terrae sp. nov., isolated from soil.</title>
        <authorList>
            <person name="Kim K.H."/>
            <person name="Seo Y.L."/>
            <person name="Kim J.M."/>
            <person name="Lee J.K."/>
            <person name="Han D.M."/>
            <person name="Jeon C.O."/>
        </authorList>
    </citation>
    <scope>NUCLEOTIDE SEQUENCE</scope>
    <source>
        <strain evidence="2">R24</strain>
    </source>
</reference>
<gene>
    <name evidence="2" type="ORF">HPT29_000110</name>
</gene>